<gene>
    <name evidence="2" type="ORF">BKM31_03520</name>
</gene>
<dbReference type="Proteomes" id="UP000190797">
    <property type="component" value="Chromosome"/>
</dbReference>
<sequence>MAVTERRAGGVPWAGVVVTALSLAAAVAISFAVYDSLPELVTTREPRPGRMGSQVPRIVLVSAVPLTLVLLGTLMVGRALVADRLRRLVPAALVPRRRSADLFLVVLPPFFAVVHGGVLLRTAGHAFPLEVTVAVAFGLLIAGLSRARPLLDPLRFVPGVEQARRLGGHGLAAVGGCCAVGAFFLPPMFVAVSAAFAAGAISLLMVLVPLSRLRS</sequence>
<feature type="transmembrane region" description="Helical" evidence="1">
    <location>
        <begin position="126"/>
        <end position="145"/>
    </location>
</feature>
<evidence type="ECO:0000313" key="2">
    <source>
        <dbReference type="EMBL" id="AQZ60699.1"/>
    </source>
</evidence>
<organism evidence="2 3">
    <name type="scientific">[Actinomadura] parvosata subsp. kistnae</name>
    <dbReference type="NCBI Taxonomy" id="1909395"/>
    <lineage>
        <taxon>Bacteria</taxon>
        <taxon>Bacillati</taxon>
        <taxon>Actinomycetota</taxon>
        <taxon>Actinomycetes</taxon>
        <taxon>Streptosporangiales</taxon>
        <taxon>Streptosporangiaceae</taxon>
        <taxon>Nonomuraea</taxon>
    </lineage>
</organism>
<reference evidence="3" key="1">
    <citation type="journal article" date="2017" name="Med. Chem. Commun.">
        <title>Nonomuraea sp. ATCC 55076 harbours the largest actinomycete chromosome to date and the kistamicin biosynthetic gene cluster.</title>
        <authorList>
            <person name="Nazari B."/>
            <person name="Forneris C.C."/>
            <person name="Gibson M.I."/>
            <person name="Moon K."/>
            <person name="Schramma K.R."/>
            <person name="Seyedsayamdost M.R."/>
        </authorList>
    </citation>
    <scope>NUCLEOTIDE SEQUENCE [LARGE SCALE GENOMIC DNA]</scope>
    <source>
        <strain evidence="3">ATCC 55076</strain>
    </source>
</reference>
<keyword evidence="1" id="KW-0812">Transmembrane</keyword>
<protein>
    <recommendedName>
        <fullName evidence="4">DUF1648 domain-containing protein</fullName>
    </recommendedName>
</protein>
<name>A0A1U9ZRY2_9ACTN</name>
<keyword evidence="1" id="KW-0472">Membrane</keyword>
<feature type="transmembrane region" description="Helical" evidence="1">
    <location>
        <begin position="54"/>
        <end position="81"/>
    </location>
</feature>
<feature type="transmembrane region" description="Helical" evidence="1">
    <location>
        <begin position="191"/>
        <end position="210"/>
    </location>
</feature>
<evidence type="ECO:0008006" key="4">
    <source>
        <dbReference type="Google" id="ProtNLM"/>
    </source>
</evidence>
<dbReference type="AlphaFoldDB" id="A0A1U9ZRY2"/>
<evidence type="ECO:0000313" key="3">
    <source>
        <dbReference type="Proteomes" id="UP000190797"/>
    </source>
</evidence>
<feature type="transmembrane region" description="Helical" evidence="1">
    <location>
        <begin position="12"/>
        <end position="34"/>
    </location>
</feature>
<keyword evidence="1" id="KW-1133">Transmembrane helix</keyword>
<dbReference type="EMBL" id="CP017717">
    <property type="protein sequence ID" value="AQZ60699.1"/>
    <property type="molecule type" value="Genomic_DNA"/>
</dbReference>
<dbReference type="KEGG" id="noa:BKM31_03520"/>
<dbReference type="OrthoDB" id="3544060at2"/>
<dbReference type="RefSeq" id="WP_080036760.1">
    <property type="nucleotide sequence ID" value="NZ_CP017717.1"/>
</dbReference>
<evidence type="ECO:0000256" key="1">
    <source>
        <dbReference type="SAM" id="Phobius"/>
    </source>
</evidence>
<proteinExistence type="predicted"/>
<dbReference type="STRING" id="1909395.BKM31_03520"/>
<feature type="transmembrane region" description="Helical" evidence="1">
    <location>
        <begin position="102"/>
        <end position="120"/>
    </location>
</feature>
<accession>A0A1U9ZRY2</accession>
<feature type="transmembrane region" description="Helical" evidence="1">
    <location>
        <begin position="166"/>
        <end position="185"/>
    </location>
</feature>
<keyword evidence="3" id="KW-1185">Reference proteome</keyword>